<evidence type="ECO:0000313" key="3">
    <source>
        <dbReference type="EMBL" id="MDD7965458.1"/>
    </source>
</evidence>
<evidence type="ECO:0000313" key="4">
    <source>
        <dbReference type="Proteomes" id="UP001300763"/>
    </source>
</evidence>
<dbReference type="EMBL" id="JAQZAO010000003">
    <property type="protein sequence ID" value="MDD7965458.1"/>
    <property type="molecule type" value="Genomic_DNA"/>
</dbReference>
<dbReference type="InterPro" id="IPR032710">
    <property type="entry name" value="NTF2-like_dom_sf"/>
</dbReference>
<evidence type="ECO:0000256" key="1">
    <source>
        <dbReference type="HAMAP-Rule" id="MF_00612"/>
    </source>
</evidence>
<dbReference type="Proteomes" id="UP001300763">
    <property type="component" value="Unassembled WGS sequence"/>
</dbReference>
<name>A0ABT5SRH4_9PSEU</name>
<dbReference type="Pfam" id="PF17775">
    <property type="entry name" value="YchJ_M-like"/>
    <property type="match status" value="1"/>
</dbReference>
<feature type="domain" description="YchJ-like middle NTF2-like" evidence="2">
    <location>
        <begin position="35"/>
        <end position="129"/>
    </location>
</feature>
<evidence type="ECO:0000259" key="2">
    <source>
        <dbReference type="Pfam" id="PF17775"/>
    </source>
</evidence>
<proteinExistence type="inferred from homology"/>
<comment type="similarity">
    <text evidence="1">Belongs to the UPF0225 family.</text>
</comment>
<organism evidence="3 4">
    <name type="scientific">Actinomycetospora lemnae</name>
    <dbReference type="NCBI Taxonomy" id="3019891"/>
    <lineage>
        <taxon>Bacteria</taxon>
        <taxon>Bacillati</taxon>
        <taxon>Actinomycetota</taxon>
        <taxon>Actinomycetes</taxon>
        <taxon>Pseudonocardiales</taxon>
        <taxon>Pseudonocardiaceae</taxon>
        <taxon>Actinomycetospora</taxon>
    </lineage>
</organism>
<dbReference type="HAMAP" id="MF_00612">
    <property type="entry name" value="UPF0225"/>
    <property type="match status" value="1"/>
</dbReference>
<accession>A0ABT5SRH4</accession>
<gene>
    <name evidence="3" type="ORF">PGB27_08845</name>
</gene>
<dbReference type="Gene3D" id="3.10.450.50">
    <property type="match status" value="1"/>
</dbReference>
<protein>
    <recommendedName>
        <fullName evidence="1">UPF0225 protein PGB27_08845</fullName>
    </recommendedName>
</protein>
<sequence>MLGAVDTRRCPCGSLEDVGACCGRYLGDDGAAPPTAEALMRSRYTAFVRGDVDHLLRTWHPDTRPATLELDPGVRWTGLEVLERVGGGPFDAEGVVEFRAHHERGGRAGVQQERSRFLRDAGRWVYVDGVVAGSRRR</sequence>
<dbReference type="InterPro" id="IPR048469">
    <property type="entry name" value="YchJ-like_M"/>
</dbReference>
<reference evidence="3 4" key="1">
    <citation type="submission" date="2023-02" db="EMBL/GenBank/DDBJ databases">
        <title>Genome sequencing required for Actinomycetospora new species description.</title>
        <authorList>
            <person name="Saimee Y."/>
            <person name="Duangmal K."/>
        </authorList>
    </citation>
    <scope>NUCLEOTIDE SEQUENCE [LARGE SCALE GENOMIC DNA]</scope>
    <source>
        <strain evidence="3 4">DW7H6</strain>
    </source>
</reference>
<dbReference type="InterPro" id="IPR023006">
    <property type="entry name" value="YchJ-like"/>
</dbReference>
<comment type="caution">
    <text evidence="3">The sequence shown here is derived from an EMBL/GenBank/DDBJ whole genome shotgun (WGS) entry which is preliminary data.</text>
</comment>
<keyword evidence="4" id="KW-1185">Reference proteome</keyword>
<dbReference type="SUPFAM" id="SSF54427">
    <property type="entry name" value="NTF2-like"/>
    <property type="match status" value="1"/>
</dbReference>